<reference evidence="1" key="1">
    <citation type="submission" date="2020-05" db="UniProtKB">
        <authorList>
            <consortium name="EnsemblMetazoa"/>
        </authorList>
    </citation>
    <scope>IDENTIFICATION</scope>
    <source>
        <strain evidence="1">TTRI</strain>
    </source>
</reference>
<evidence type="ECO:0000313" key="2">
    <source>
        <dbReference type="Proteomes" id="UP000078200"/>
    </source>
</evidence>
<dbReference type="EnsemblMetazoa" id="GAUT005721-RA">
    <property type="protein sequence ID" value="GAUT005721-PA"/>
    <property type="gene ID" value="GAUT005721"/>
</dbReference>
<organism evidence="1 2">
    <name type="scientific">Glossina austeni</name>
    <name type="common">Savannah tsetse fly</name>
    <dbReference type="NCBI Taxonomy" id="7395"/>
    <lineage>
        <taxon>Eukaryota</taxon>
        <taxon>Metazoa</taxon>
        <taxon>Ecdysozoa</taxon>
        <taxon>Arthropoda</taxon>
        <taxon>Hexapoda</taxon>
        <taxon>Insecta</taxon>
        <taxon>Pterygota</taxon>
        <taxon>Neoptera</taxon>
        <taxon>Endopterygota</taxon>
        <taxon>Diptera</taxon>
        <taxon>Brachycera</taxon>
        <taxon>Muscomorpha</taxon>
        <taxon>Hippoboscoidea</taxon>
        <taxon>Glossinidae</taxon>
        <taxon>Glossina</taxon>
    </lineage>
</organism>
<protein>
    <submittedName>
        <fullName evidence="1">Uncharacterized protein</fullName>
    </submittedName>
</protein>
<dbReference type="AlphaFoldDB" id="A0A1A9UI87"/>
<keyword evidence="2" id="KW-1185">Reference proteome</keyword>
<sequence>MSVGRNNSHVDAIRSFGGKVSYKKMGTQKHRLAEVISSQNTLEYLNTLHVASFRTLPSSNSTPLFNENVQPGKVVLYSIILEPIYDYSKHSLYFPNYKLRANNLPHSILTKAYLLLKTQVKGTSQ</sequence>
<evidence type="ECO:0000313" key="1">
    <source>
        <dbReference type="EnsemblMetazoa" id="GAUT005721-PA"/>
    </source>
</evidence>
<proteinExistence type="predicted"/>
<name>A0A1A9UI87_GLOAU</name>
<accession>A0A1A9UI87</accession>
<dbReference type="VEuPathDB" id="VectorBase:GAUT005721"/>
<dbReference type="Proteomes" id="UP000078200">
    <property type="component" value="Unassembled WGS sequence"/>
</dbReference>